<evidence type="ECO:0000313" key="10">
    <source>
        <dbReference type="Proteomes" id="UP000661649"/>
    </source>
</evidence>
<feature type="domain" description="4Fe-4S ferredoxin-type" evidence="8">
    <location>
        <begin position="255"/>
        <end position="285"/>
    </location>
</feature>
<comment type="caution">
    <text evidence="9">The sequence shown here is derived from an EMBL/GenBank/DDBJ whole genome shotgun (WGS) entry which is preliminary data.</text>
</comment>
<keyword evidence="1" id="KW-0813">Transport</keyword>
<keyword evidence="2" id="KW-0004">4Fe-4S</keyword>
<evidence type="ECO:0000256" key="6">
    <source>
        <dbReference type="ARBA" id="ARBA00023014"/>
    </source>
</evidence>
<keyword evidence="7" id="KW-1133">Transmembrane helix</keyword>
<proteinExistence type="predicted"/>
<feature type="transmembrane region" description="Helical" evidence="7">
    <location>
        <begin position="82"/>
        <end position="110"/>
    </location>
</feature>
<keyword evidence="3" id="KW-0479">Metal-binding</keyword>
<dbReference type="InterPro" id="IPR017900">
    <property type="entry name" value="4Fe4S_Fe_S_CS"/>
</dbReference>
<dbReference type="InterPro" id="IPR051684">
    <property type="entry name" value="Electron_Trans/Redox"/>
</dbReference>
<evidence type="ECO:0000256" key="2">
    <source>
        <dbReference type="ARBA" id="ARBA00022485"/>
    </source>
</evidence>
<evidence type="ECO:0000256" key="5">
    <source>
        <dbReference type="ARBA" id="ARBA00023004"/>
    </source>
</evidence>
<reference evidence="9 10" key="1">
    <citation type="submission" date="2020-08" db="EMBL/GenBank/DDBJ databases">
        <title>Genome public.</title>
        <authorList>
            <person name="Liu C."/>
            <person name="Sun Q."/>
        </authorList>
    </citation>
    <scope>NUCLEOTIDE SEQUENCE [LARGE SCALE GENOMIC DNA]</scope>
    <source>
        <strain evidence="9 10">3_YM_SP_D4_24.mj</strain>
    </source>
</reference>
<keyword evidence="7" id="KW-0472">Membrane</keyword>
<dbReference type="RefSeq" id="WP_187558996.1">
    <property type="nucleotide sequence ID" value="NZ_JACRTP010000005.1"/>
</dbReference>
<keyword evidence="5" id="KW-0408">Iron</keyword>
<accession>A0ABR7PDE9</accession>
<dbReference type="PANTHER" id="PTHR30176:SF3">
    <property type="entry name" value="FERREDOXIN-TYPE PROTEIN NAPH"/>
    <property type="match status" value="1"/>
</dbReference>
<evidence type="ECO:0000256" key="1">
    <source>
        <dbReference type="ARBA" id="ARBA00022448"/>
    </source>
</evidence>
<sequence length="289" mass="31954">MDKKTKLKSKKIAGLRGWIQAVATLLTNIHIPNLFKGKIYQGAAKNVCVPGLNCYSCPAATGACPIGAVQAVIGSSKFKFTYYITGFFILLGVLLGRFICGFLCPFGWFQDLLHKIPCKKFSTAKLKPLRYLKYFILIVFVILLPMLVTNSIGMGDPFFCKYLCPQGVLEGAIPLAIGNTAIRSALGSLFRFKSIILIAVIVLSILFYRPFCKWICPLGAIYSLFNKVSLLSIKVKEDQCIGCHKCTTACKMDVDVLKTPNHPECIRCGACMKACPKDAICFQFMKTQK</sequence>
<evidence type="ECO:0000256" key="4">
    <source>
        <dbReference type="ARBA" id="ARBA00022982"/>
    </source>
</evidence>
<feature type="domain" description="4Fe-4S ferredoxin-type" evidence="8">
    <location>
        <begin position="231"/>
        <end position="254"/>
    </location>
</feature>
<keyword evidence="10" id="KW-1185">Reference proteome</keyword>
<evidence type="ECO:0000259" key="8">
    <source>
        <dbReference type="PROSITE" id="PS51379"/>
    </source>
</evidence>
<dbReference type="Pfam" id="PF12801">
    <property type="entry name" value="Fer4_5"/>
    <property type="match status" value="4"/>
</dbReference>
<keyword evidence="6" id="KW-0411">Iron-sulfur</keyword>
<dbReference type="SUPFAM" id="SSF54862">
    <property type="entry name" value="4Fe-4S ferredoxins"/>
    <property type="match status" value="1"/>
</dbReference>
<evidence type="ECO:0000256" key="7">
    <source>
        <dbReference type="SAM" id="Phobius"/>
    </source>
</evidence>
<evidence type="ECO:0000313" key="9">
    <source>
        <dbReference type="EMBL" id="MBC8629453.1"/>
    </source>
</evidence>
<dbReference type="Proteomes" id="UP000661649">
    <property type="component" value="Unassembled WGS sequence"/>
</dbReference>
<dbReference type="PROSITE" id="PS51379">
    <property type="entry name" value="4FE4S_FER_2"/>
    <property type="match status" value="2"/>
</dbReference>
<protein>
    <submittedName>
        <fullName evidence="9">4Fe-4S binding protein</fullName>
    </submittedName>
</protein>
<dbReference type="InterPro" id="IPR017896">
    <property type="entry name" value="4Fe4S_Fe-S-bd"/>
</dbReference>
<dbReference type="PANTHER" id="PTHR30176">
    <property type="entry name" value="FERREDOXIN-TYPE PROTEIN NAPH"/>
    <property type="match status" value="1"/>
</dbReference>
<keyword evidence="4" id="KW-0249">Electron transport</keyword>
<dbReference type="PROSITE" id="PS00198">
    <property type="entry name" value="4FE4S_FER_1"/>
    <property type="match status" value="1"/>
</dbReference>
<dbReference type="EMBL" id="JACRTP010000005">
    <property type="protein sequence ID" value="MBC8629453.1"/>
    <property type="molecule type" value="Genomic_DNA"/>
</dbReference>
<evidence type="ECO:0000256" key="3">
    <source>
        <dbReference type="ARBA" id="ARBA00022723"/>
    </source>
</evidence>
<feature type="transmembrane region" description="Helical" evidence="7">
    <location>
        <begin position="131"/>
        <end position="148"/>
    </location>
</feature>
<name>A0ABR7PDE9_9FIRM</name>
<keyword evidence="7" id="KW-0812">Transmembrane</keyword>
<dbReference type="Pfam" id="PF00037">
    <property type="entry name" value="Fer4"/>
    <property type="match status" value="1"/>
</dbReference>
<dbReference type="Gene3D" id="3.30.70.20">
    <property type="match status" value="1"/>
</dbReference>
<organism evidence="9 10">
    <name type="scientific">Blautia stercoris</name>
    <dbReference type="NCBI Taxonomy" id="871664"/>
    <lineage>
        <taxon>Bacteria</taxon>
        <taxon>Bacillati</taxon>
        <taxon>Bacillota</taxon>
        <taxon>Clostridia</taxon>
        <taxon>Lachnospirales</taxon>
        <taxon>Lachnospiraceae</taxon>
        <taxon>Blautia</taxon>
    </lineage>
</organism>
<feature type="transmembrane region" description="Helical" evidence="7">
    <location>
        <begin position="189"/>
        <end position="208"/>
    </location>
</feature>
<gene>
    <name evidence="9" type="ORF">H8712_12675</name>
</gene>